<dbReference type="PANTHER" id="PTHR43527:SF2">
    <property type="entry name" value="4-DIPHOSPHOCYTIDYL-2-C-METHYL-D-ERYTHRITOL KINASE, CHLOROPLASTIC"/>
    <property type="match status" value="1"/>
</dbReference>
<keyword evidence="4 9" id="KW-0808">Transferase</keyword>
<comment type="function">
    <text evidence="9">Catalyzes the phosphorylation of the position 2 hydroxy group of 4-diphosphocytidyl-2C-methyl-D-erythritol.</text>
</comment>
<dbReference type="UniPathway" id="UPA00056">
    <property type="reaction ID" value="UER00094"/>
</dbReference>
<dbReference type="OrthoDB" id="9809438at2"/>
<dbReference type="InterPro" id="IPR004424">
    <property type="entry name" value="IspE"/>
</dbReference>
<dbReference type="InterPro" id="IPR006204">
    <property type="entry name" value="GHMP_kinase_N_dom"/>
</dbReference>
<keyword evidence="9" id="KW-0414">Isoprene biosynthesis</keyword>
<evidence type="ECO:0000256" key="3">
    <source>
        <dbReference type="ARBA" id="ARBA00017473"/>
    </source>
</evidence>
<name>B4W2M8_9CYAN</name>
<dbReference type="HOGENOM" id="CLU_053057_1_1_3"/>
<gene>
    <name evidence="9" type="primary">ispE</name>
    <name evidence="12" type="ORF">MC7420_5196</name>
</gene>
<dbReference type="HAMAP" id="MF_00061">
    <property type="entry name" value="IspE"/>
    <property type="match status" value="1"/>
</dbReference>
<dbReference type="PRINTS" id="PR00958">
    <property type="entry name" value="HOMSERKINASE"/>
</dbReference>
<dbReference type="eggNOG" id="COG1947">
    <property type="taxonomic scope" value="Bacteria"/>
</dbReference>
<dbReference type="SUPFAM" id="SSF54211">
    <property type="entry name" value="Ribosomal protein S5 domain 2-like"/>
    <property type="match status" value="1"/>
</dbReference>
<evidence type="ECO:0000259" key="11">
    <source>
        <dbReference type="Pfam" id="PF08544"/>
    </source>
</evidence>
<accession>B4W2M8</accession>
<dbReference type="GO" id="GO:0005524">
    <property type="term" value="F:ATP binding"/>
    <property type="evidence" value="ECO:0007669"/>
    <property type="project" value="UniProtKB-UniRule"/>
</dbReference>
<evidence type="ECO:0000256" key="8">
    <source>
        <dbReference type="ARBA" id="ARBA00032554"/>
    </source>
</evidence>
<dbReference type="STRING" id="118168.MC7420_5196"/>
<protein>
    <recommendedName>
        <fullName evidence="3 9">4-diphosphocytidyl-2-C-methyl-D-erythritol kinase</fullName>
        <shortName evidence="9">CMK</shortName>
        <ecNumber evidence="2 9">2.7.1.148</ecNumber>
    </recommendedName>
    <alternativeName>
        <fullName evidence="8 9">4-(cytidine-5'-diphospho)-2-C-methyl-D-erythritol kinase</fullName>
    </alternativeName>
</protein>
<proteinExistence type="inferred from homology"/>
<comment type="similarity">
    <text evidence="1 9">Belongs to the GHMP kinase family. IspE subfamily.</text>
</comment>
<dbReference type="InterPro" id="IPR014721">
    <property type="entry name" value="Ribsml_uS5_D2-typ_fold_subgr"/>
</dbReference>
<evidence type="ECO:0000313" key="12">
    <source>
        <dbReference type="EMBL" id="EDX71571.1"/>
    </source>
</evidence>
<evidence type="ECO:0000259" key="10">
    <source>
        <dbReference type="Pfam" id="PF00288"/>
    </source>
</evidence>
<evidence type="ECO:0000256" key="7">
    <source>
        <dbReference type="ARBA" id="ARBA00022840"/>
    </source>
</evidence>
<keyword evidence="13" id="KW-1185">Reference proteome</keyword>
<feature type="domain" description="GHMP kinase N-terminal" evidence="10">
    <location>
        <begin position="67"/>
        <end position="149"/>
    </location>
</feature>
<comment type="pathway">
    <text evidence="9">Isoprenoid biosynthesis; isopentenyl diphosphate biosynthesis via DXP pathway; isopentenyl diphosphate from 1-deoxy-D-xylulose 5-phosphate: step 3/6.</text>
</comment>
<evidence type="ECO:0000256" key="6">
    <source>
        <dbReference type="ARBA" id="ARBA00022777"/>
    </source>
</evidence>
<comment type="catalytic activity">
    <reaction evidence="9">
        <text>4-CDP-2-C-methyl-D-erythritol + ATP = 4-CDP-2-C-methyl-D-erythritol 2-phosphate + ADP + H(+)</text>
        <dbReference type="Rhea" id="RHEA:18437"/>
        <dbReference type="ChEBI" id="CHEBI:15378"/>
        <dbReference type="ChEBI" id="CHEBI:30616"/>
        <dbReference type="ChEBI" id="CHEBI:57823"/>
        <dbReference type="ChEBI" id="CHEBI:57919"/>
        <dbReference type="ChEBI" id="CHEBI:456216"/>
        <dbReference type="EC" id="2.7.1.148"/>
    </reaction>
</comment>
<sequence length="321" mass="34838">MRSYSLIAPAKINLYLEILGDRADGYHELAMILQSIELADQVSVRAIGTQTIQVHCDHPQVPLDKTNLAYRAVELMSQQFPDCWAQFGGVEVTINKNIPVAAGLAGGSTNAAAVLVGLNMLWQLGLTQPELQELAAKLGSDVPFCLAGGTAIATGRGEELDPLPNLDSFYLVLAKHQNLAVSTAWAYQTYRSQFSHTYGRSEGVDKSIITETINLPTRVHSGSMVQAISNKNFAKIGQLLYNDLEQVVLPNYPQVLQLRQAFENNGALGTMMSGSGPTVFALCQSQEQAQALLQHAQSEIPDPNIGFWVTKFASHGIQIVS</sequence>
<dbReference type="PANTHER" id="PTHR43527">
    <property type="entry name" value="4-DIPHOSPHOCYTIDYL-2-C-METHYL-D-ERYTHRITOL KINASE, CHLOROPLASTIC"/>
    <property type="match status" value="1"/>
</dbReference>
<organism evidence="12 13">
    <name type="scientific">Coleofasciculus chthonoplastes PCC 7420</name>
    <dbReference type="NCBI Taxonomy" id="118168"/>
    <lineage>
        <taxon>Bacteria</taxon>
        <taxon>Bacillati</taxon>
        <taxon>Cyanobacteriota</taxon>
        <taxon>Cyanophyceae</taxon>
        <taxon>Coleofasciculales</taxon>
        <taxon>Coleofasciculaceae</taxon>
        <taxon>Coleofasciculus</taxon>
    </lineage>
</organism>
<dbReference type="RefSeq" id="WP_006105515.1">
    <property type="nucleotide sequence ID" value="NZ_DS989871.1"/>
</dbReference>
<dbReference type="Proteomes" id="UP000003835">
    <property type="component" value="Unassembled WGS sequence"/>
</dbReference>
<dbReference type="AlphaFoldDB" id="B4W2M8"/>
<evidence type="ECO:0000256" key="2">
    <source>
        <dbReference type="ARBA" id="ARBA00012052"/>
    </source>
</evidence>
<keyword evidence="5 9" id="KW-0547">Nucleotide-binding</keyword>
<keyword evidence="6 9" id="KW-0418">Kinase</keyword>
<dbReference type="EC" id="2.7.1.148" evidence="2 9"/>
<dbReference type="GO" id="GO:0019288">
    <property type="term" value="P:isopentenyl diphosphate biosynthetic process, methylerythritol 4-phosphate pathway"/>
    <property type="evidence" value="ECO:0007669"/>
    <property type="project" value="UniProtKB-UniRule"/>
</dbReference>
<keyword evidence="7 9" id="KW-0067">ATP-binding</keyword>
<dbReference type="GO" id="GO:0050515">
    <property type="term" value="F:4-(cytidine 5'-diphospho)-2-C-methyl-D-erythritol kinase activity"/>
    <property type="evidence" value="ECO:0007669"/>
    <property type="project" value="UniProtKB-UniRule"/>
</dbReference>
<evidence type="ECO:0000256" key="1">
    <source>
        <dbReference type="ARBA" id="ARBA00009684"/>
    </source>
</evidence>
<dbReference type="GO" id="GO:0016114">
    <property type="term" value="P:terpenoid biosynthetic process"/>
    <property type="evidence" value="ECO:0007669"/>
    <property type="project" value="UniProtKB-UniRule"/>
</dbReference>
<dbReference type="Gene3D" id="3.30.230.10">
    <property type="match status" value="1"/>
</dbReference>
<feature type="binding site" evidence="9">
    <location>
        <begin position="99"/>
        <end position="109"/>
    </location>
    <ligand>
        <name>ATP</name>
        <dbReference type="ChEBI" id="CHEBI:30616"/>
    </ligand>
</feature>
<reference evidence="12 13" key="1">
    <citation type="submission" date="2008-07" db="EMBL/GenBank/DDBJ databases">
        <authorList>
            <person name="Tandeau de Marsac N."/>
            <person name="Ferriera S."/>
            <person name="Johnson J."/>
            <person name="Kravitz S."/>
            <person name="Beeson K."/>
            <person name="Sutton G."/>
            <person name="Rogers Y.-H."/>
            <person name="Friedman R."/>
            <person name="Frazier M."/>
            <person name="Venter J.C."/>
        </authorList>
    </citation>
    <scope>NUCLEOTIDE SEQUENCE [LARGE SCALE GENOMIC DNA]</scope>
    <source>
        <strain evidence="12 13">PCC 7420</strain>
    </source>
</reference>
<evidence type="ECO:0000256" key="9">
    <source>
        <dbReference type="HAMAP-Rule" id="MF_00061"/>
    </source>
</evidence>
<evidence type="ECO:0000256" key="4">
    <source>
        <dbReference type="ARBA" id="ARBA00022679"/>
    </source>
</evidence>
<feature type="active site" evidence="9">
    <location>
        <position position="141"/>
    </location>
</feature>
<dbReference type="EMBL" id="DS989871">
    <property type="protein sequence ID" value="EDX71571.1"/>
    <property type="molecule type" value="Genomic_DNA"/>
</dbReference>
<dbReference type="PIRSF" id="PIRSF010376">
    <property type="entry name" value="IspE"/>
    <property type="match status" value="1"/>
</dbReference>
<evidence type="ECO:0000313" key="13">
    <source>
        <dbReference type="Proteomes" id="UP000003835"/>
    </source>
</evidence>
<dbReference type="Pfam" id="PF00288">
    <property type="entry name" value="GHMP_kinases_N"/>
    <property type="match status" value="1"/>
</dbReference>
<dbReference type="InterPro" id="IPR036554">
    <property type="entry name" value="GHMP_kinase_C_sf"/>
</dbReference>
<evidence type="ECO:0000256" key="5">
    <source>
        <dbReference type="ARBA" id="ARBA00022741"/>
    </source>
</evidence>
<dbReference type="InterPro" id="IPR020568">
    <property type="entry name" value="Ribosomal_Su5_D2-typ_SF"/>
</dbReference>
<dbReference type="Gene3D" id="3.30.70.890">
    <property type="entry name" value="GHMP kinase, C-terminal domain"/>
    <property type="match status" value="1"/>
</dbReference>
<dbReference type="NCBIfam" id="TIGR00154">
    <property type="entry name" value="ispE"/>
    <property type="match status" value="1"/>
</dbReference>
<dbReference type="SUPFAM" id="SSF55060">
    <property type="entry name" value="GHMP Kinase, C-terminal domain"/>
    <property type="match status" value="1"/>
</dbReference>
<feature type="active site" evidence="9">
    <location>
        <position position="11"/>
    </location>
</feature>
<feature type="domain" description="GHMP kinase C-terminal" evidence="11">
    <location>
        <begin position="224"/>
        <end position="297"/>
    </location>
</feature>
<dbReference type="InterPro" id="IPR013750">
    <property type="entry name" value="GHMP_kinase_C_dom"/>
</dbReference>
<dbReference type="Pfam" id="PF08544">
    <property type="entry name" value="GHMP_kinases_C"/>
    <property type="match status" value="1"/>
</dbReference>